<dbReference type="InterPro" id="IPR051465">
    <property type="entry name" value="Cell_Envelope_Struct_Comp"/>
</dbReference>
<dbReference type="Proteomes" id="UP000095255">
    <property type="component" value="Unassembled WGS sequence"/>
</dbReference>
<comment type="caution">
    <text evidence="2">The sequence shown here is derived from an EMBL/GenBank/DDBJ whole genome shotgun (WGS) entry which is preliminary data.</text>
</comment>
<dbReference type="PROSITE" id="PS51272">
    <property type="entry name" value="SLH"/>
    <property type="match status" value="2"/>
</dbReference>
<feature type="domain" description="SLH" evidence="1">
    <location>
        <begin position="33"/>
        <end position="96"/>
    </location>
</feature>
<evidence type="ECO:0000313" key="2">
    <source>
        <dbReference type="EMBL" id="OEH86803.1"/>
    </source>
</evidence>
<dbReference type="Pfam" id="PF00395">
    <property type="entry name" value="SLH"/>
    <property type="match status" value="2"/>
</dbReference>
<accession>A0A1E5L9Z2</accession>
<feature type="domain" description="SLH" evidence="1">
    <location>
        <begin position="160"/>
        <end position="227"/>
    </location>
</feature>
<protein>
    <recommendedName>
        <fullName evidence="1">SLH domain-containing protein</fullName>
    </recommendedName>
</protein>
<organism evidence="2 3">
    <name type="scientific">Desulfuribacillus stibiiarsenatis</name>
    <dbReference type="NCBI Taxonomy" id="1390249"/>
    <lineage>
        <taxon>Bacteria</taxon>
        <taxon>Bacillati</taxon>
        <taxon>Bacillota</taxon>
        <taxon>Desulfuribacillia</taxon>
        <taxon>Desulfuribacillales</taxon>
        <taxon>Desulfuribacillaceae</taxon>
        <taxon>Desulfuribacillus</taxon>
    </lineage>
</organism>
<evidence type="ECO:0000313" key="3">
    <source>
        <dbReference type="Proteomes" id="UP000095255"/>
    </source>
</evidence>
<dbReference type="RefSeq" id="WP_069700681.1">
    <property type="nucleotide sequence ID" value="NZ_MJAT01000001.1"/>
</dbReference>
<dbReference type="PANTHER" id="PTHR43308">
    <property type="entry name" value="OUTER MEMBRANE PROTEIN ALPHA-RELATED"/>
    <property type="match status" value="1"/>
</dbReference>
<reference evidence="2 3" key="1">
    <citation type="submission" date="2016-09" db="EMBL/GenBank/DDBJ databases">
        <title>Desulfuribacillus arsenicus sp. nov., an obligately anaerobic, dissimilatory arsenic- and antimonate-reducing bacterium isolated from anoxic sediments.</title>
        <authorList>
            <person name="Abin C.A."/>
            <person name="Hollibaugh J.T."/>
        </authorList>
    </citation>
    <scope>NUCLEOTIDE SEQUENCE [LARGE SCALE GENOMIC DNA]</scope>
    <source>
        <strain evidence="2 3">MLFW-2</strain>
    </source>
</reference>
<dbReference type="AlphaFoldDB" id="A0A1E5L9Z2"/>
<dbReference type="PANTHER" id="PTHR43308:SF5">
    <property type="entry name" value="S-LAYER PROTEIN _ PEPTIDOGLYCAN ENDO-BETA-N-ACETYLGLUCOSAMINIDASE"/>
    <property type="match status" value="1"/>
</dbReference>
<name>A0A1E5L9Z2_9FIRM</name>
<gene>
    <name evidence="2" type="ORF">BHU72_00600</name>
</gene>
<dbReference type="InterPro" id="IPR001119">
    <property type="entry name" value="SLH_dom"/>
</dbReference>
<dbReference type="EMBL" id="MJAT01000001">
    <property type="protein sequence ID" value="OEH86803.1"/>
    <property type="molecule type" value="Genomic_DNA"/>
</dbReference>
<sequence length="888" mass="98794">MIKKHFRTTVCIATMVAIIITILPLGIIQAQTTYSPFHDVPTTHWALPHIVKSEIRGVVSGYGNGVFKPDQTVTQLEAVVMAVRAMGLEKDANDVNQYVDTSALSLPTTWNARGFASVAIKKNLIDTSTFRHDAGASRAWTAQLLIRMIGMQGQLDSLAKTTFKDDNLIPIWAKPSVALAVEKGIISGMANPTGGFDYKPNDAVTRAQLATLISRSDRYMNDVQGQLPLGTIEKIDNNQITIVKKDNTKAVYRITTTSSLYNANYSPITTTQLVVNEPVRFQANAAGDIRYIEIVNRSDYNNLPQATKADAINGSIVQVYPEQKVIIVKQENNTLYTGSIVNDTILRNSAQNRSIVFADLQVGDTLELTVNGSAISTLNVTKAAQSGLLKGLIFAVDIEKGLLTLENSGRFSTYTFDDTVSVEYAAVRFATIRDLKKGDEIEIQIENEKVKKVKLITPFQQTNFSGSIVAVATSDNIVTILTSEATPKAYRVNNNTVFSIPDIVSGGIKDLEIGDQVTVAIDGQFISKISVTNRPTQESVKGQIVLINTTLSMITIELANKELRSYKYDNTLELQIESVSNPRLSDLSEGTYVALRVDKNTIRKITVNNTISGIIEGYDKTRNTVTIKHDGGTTTYTLDTGYDIHIFDINRPVLEDLTRGMEVIITLNQNRIRKIEVNKSITSMVTAVITDWDRLEIEDPTKTGDKVRYYIYDSVKFIIPGITNPKLSDFKVKDAVKIDFVGYDIKQIQVLPTMVGSVVSVDTARNIIDVRSRTENKNVAINNKLEVFSPAEVLMSISNLKANDYVKVITMNDKTKIYQTTAVDVEFYSVTQNRVYYYDSARSFRNMELDRDVQIWKDNTYYLPGDLKQGNQITMYHLNNQIIGIRVK</sequence>
<dbReference type="OrthoDB" id="2611444at2"/>
<dbReference type="STRING" id="1390249.BHU72_00600"/>
<keyword evidence="3" id="KW-1185">Reference proteome</keyword>
<evidence type="ECO:0000259" key="1">
    <source>
        <dbReference type="PROSITE" id="PS51272"/>
    </source>
</evidence>
<proteinExistence type="predicted"/>